<evidence type="ECO:0000313" key="3">
    <source>
        <dbReference type="Proteomes" id="UP001310248"/>
    </source>
</evidence>
<accession>A0ABU7G8F8</accession>
<name>A0ABU7G8F8_9ALTE</name>
<evidence type="ECO:0000313" key="2">
    <source>
        <dbReference type="EMBL" id="MEE1675688.1"/>
    </source>
</evidence>
<comment type="caution">
    <text evidence="2">The sequence shown here is derived from an EMBL/GenBank/DDBJ whole genome shotgun (WGS) entry which is preliminary data.</text>
</comment>
<protein>
    <submittedName>
        <fullName evidence="2">YfaZ family outer membrane protein</fullName>
    </submittedName>
</protein>
<dbReference type="InterPro" id="IPR009998">
    <property type="entry name" value="YfaZ"/>
</dbReference>
<feature type="chain" id="PRO_5046080520" evidence="1">
    <location>
        <begin position="22"/>
        <end position="179"/>
    </location>
</feature>
<feature type="signal peptide" evidence="1">
    <location>
        <begin position="1"/>
        <end position="21"/>
    </location>
</feature>
<keyword evidence="3" id="KW-1185">Reference proteome</keyword>
<keyword evidence="1" id="KW-0732">Signal</keyword>
<dbReference type="Proteomes" id="UP001310248">
    <property type="component" value="Unassembled WGS sequence"/>
</dbReference>
<proteinExistence type="predicted"/>
<dbReference type="Pfam" id="PF07437">
    <property type="entry name" value="YfaZ"/>
    <property type="match status" value="1"/>
</dbReference>
<reference evidence="3" key="1">
    <citation type="submission" date="2023-07" db="EMBL/GenBank/DDBJ databases">
        <title>Draft genome sequence of Agarivorans aestuarii strain ZMCS4, a CAZymes producing bacteria isolated from the marine brown algae Clodostephus spongiosus.</title>
        <authorList>
            <person name="Lorente B."/>
            <person name="Cabral C."/>
            <person name="Frias J."/>
            <person name="Faria J."/>
            <person name="Toubarro D."/>
        </authorList>
    </citation>
    <scope>NUCLEOTIDE SEQUENCE [LARGE SCALE GENOMIC DNA]</scope>
    <source>
        <strain evidence="3">ZMCS4</strain>
    </source>
</reference>
<gene>
    <name evidence="2" type="ORF">SNR37_001014</name>
</gene>
<dbReference type="RefSeq" id="WP_163134634.1">
    <property type="nucleotide sequence ID" value="NZ_JAYDYW010000015.1"/>
</dbReference>
<sequence>MFKRSLLVASLFAVSSTAALASSIKFDLNNDVFETGFATEIAPGAEMSANYMYSRPEGDLADFGIKATHQQDIHKFAIGAKFTKLWANHRANPHAFAIGGDYTIAIAQNLKVSGSAYYAPSVLTSSELNRYYDLDAKIAYSIMPQADVYLGYRAIQFRYTNEPDLDFTKGLYIGAAFNF</sequence>
<dbReference type="EMBL" id="JAYDYW010000015">
    <property type="protein sequence ID" value="MEE1675688.1"/>
    <property type="molecule type" value="Genomic_DNA"/>
</dbReference>
<evidence type="ECO:0000256" key="1">
    <source>
        <dbReference type="SAM" id="SignalP"/>
    </source>
</evidence>
<organism evidence="2 3">
    <name type="scientific">Agarivorans aestuarii</name>
    <dbReference type="NCBI Taxonomy" id="1563703"/>
    <lineage>
        <taxon>Bacteria</taxon>
        <taxon>Pseudomonadati</taxon>
        <taxon>Pseudomonadota</taxon>
        <taxon>Gammaproteobacteria</taxon>
        <taxon>Alteromonadales</taxon>
        <taxon>Alteromonadaceae</taxon>
        <taxon>Agarivorans</taxon>
    </lineage>
</organism>